<dbReference type="InterPro" id="IPR048258">
    <property type="entry name" value="Cyclins_cyclin-box"/>
</dbReference>
<keyword evidence="9" id="KW-1185">Reference proteome</keyword>
<dbReference type="GO" id="GO:0000278">
    <property type="term" value="P:mitotic cell cycle"/>
    <property type="evidence" value="ECO:0007669"/>
    <property type="project" value="UniProtKB-ARBA"/>
</dbReference>
<keyword evidence="2 4" id="KW-0195">Cyclin</keyword>
<evidence type="ECO:0000313" key="8">
    <source>
        <dbReference type="EMBL" id="CAB3369779.1"/>
    </source>
</evidence>
<evidence type="ECO:0000256" key="5">
    <source>
        <dbReference type="SAM" id="MobiDB-lite"/>
    </source>
</evidence>
<accession>A0A8S1CWX2</accession>
<dbReference type="EMBL" id="CADEPI010000048">
    <property type="protein sequence ID" value="CAB3369779.1"/>
    <property type="molecule type" value="Genomic_DNA"/>
</dbReference>
<dbReference type="GO" id="GO:0051301">
    <property type="term" value="P:cell division"/>
    <property type="evidence" value="ECO:0007669"/>
    <property type="project" value="UniProtKB-KW"/>
</dbReference>
<gene>
    <name evidence="8" type="ORF">CLODIP_2_CD14092</name>
</gene>
<feature type="domain" description="Cyclin-like" evidence="6">
    <location>
        <begin position="304"/>
        <end position="389"/>
    </location>
</feature>
<evidence type="ECO:0008006" key="10">
    <source>
        <dbReference type="Google" id="ProtNLM"/>
    </source>
</evidence>
<dbReference type="Pfam" id="PF02984">
    <property type="entry name" value="Cyclin_C"/>
    <property type="match status" value="1"/>
</dbReference>
<reference evidence="8 9" key="1">
    <citation type="submission" date="2020-04" db="EMBL/GenBank/DDBJ databases">
        <authorList>
            <person name="Alioto T."/>
            <person name="Alioto T."/>
            <person name="Gomez Garrido J."/>
        </authorList>
    </citation>
    <scope>NUCLEOTIDE SEQUENCE [LARGE SCALE GENOMIC DNA]</scope>
</reference>
<keyword evidence="3" id="KW-0131">Cell cycle</keyword>
<comment type="similarity">
    <text evidence="4">Belongs to the cyclin family.</text>
</comment>
<evidence type="ECO:0000256" key="1">
    <source>
        <dbReference type="ARBA" id="ARBA00022618"/>
    </source>
</evidence>
<feature type="domain" description="Cyclin-like" evidence="6">
    <location>
        <begin position="402"/>
        <end position="477"/>
    </location>
</feature>
<dbReference type="CDD" id="cd20507">
    <property type="entry name" value="CYCLIN_CCNB1-like_rpt1"/>
    <property type="match status" value="1"/>
</dbReference>
<dbReference type="InterPro" id="IPR004367">
    <property type="entry name" value="Cyclin_C-dom"/>
</dbReference>
<dbReference type="SMART" id="SM01332">
    <property type="entry name" value="Cyclin_C"/>
    <property type="match status" value="1"/>
</dbReference>
<dbReference type="PANTHER" id="PTHR10177">
    <property type="entry name" value="CYCLINS"/>
    <property type="match status" value="1"/>
</dbReference>
<feature type="domain" description="Cyclin C-terminal" evidence="7">
    <location>
        <begin position="398"/>
        <end position="531"/>
    </location>
</feature>
<dbReference type="SUPFAM" id="SSF47954">
    <property type="entry name" value="Cyclin-like"/>
    <property type="match status" value="2"/>
</dbReference>
<feature type="compositionally biased region" description="Low complexity" evidence="5">
    <location>
        <begin position="204"/>
        <end position="220"/>
    </location>
</feature>
<evidence type="ECO:0000313" key="9">
    <source>
        <dbReference type="Proteomes" id="UP000494165"/>
    </source>
</evidence>
<dbReference type="InterPro" id="IPR013763">
    <property type="entry name" value="Cyclin-like_dom"/>
</dbReference>
<dbReference type="InterPro" id="IPR036915">
    <property type="entry name" value="Cyclin-like_sf"/>
</dbReference>
<evidence type="ECO:0000259" key="6">
    <source>
        <dbReference type="SMART" id="SM00385"/>
    </source>
</evidence>
<comment type="caution">
    <text evidence="8">The sequence shown here is derived from an EMBL/GenBank/DDBJ whole genome shotgun (WGS) entry which is preliminary data.</text>
</comment>
<dbReference type="InterPro" id="IPR006671">
    <property type="entry name" value="Cyclin_N"/>
</dbReference>
<dbReference type="Proteomes" id="UP000494165">
    <property type="component" value="Unassembled WGS sequence"/>
</dbReference>
<dbReference type="AlphaFoldDB" id="A0A8S1CWX2"/>
<protein>
    <recommendedName>
        <fullName evidence="10">Cyclin N-terminal domain-containing protein</fullName>
    </recommendedName>
</protein>
<keyword evidence="1" id="KW-0132">Cell division</keyword>
<dbReference type="Gene3D" id="1.10.472.10">
    <property type="entry name" value="Cyclin-like"/>
    <property type="match status" value="2"/>
</dbReference>
<evidence type="ECO:0000256" key="4">
    <source>
        <dbReference type="RuleBase" id="RU000383"/>
    </source>
</evidence>
<name>A0A8S1CWX2_9INSE</name>
<dbReference type="OrthoDB" id="5590282at2759"/>
<evidence type="ECO:0000256" key="3">
    <source>
        <dbReference type="ARBA" id="ARBA00023306"/>
    </source>
</evidence>
<sequence length="541" mass="59993">MKDILIIHLSVAHCQPATISDLICQITNLSIGSVSFRCVNLLSLKKGIVAENSSLLWQYSLKMAEFAKPLRLTRCTAQTIDLEDVENALPKNVVRKAARVPHVRSTLGAIGNKTTAQLVTVGKGGLAVSKQNKEKAVLVKPKLNVPIGKPVEQKTGVTVRDKQAPPTAGTTKPGVIRRVANTVSAPNAQQAKPKVSLAAPKPQIAVKPTIKPKPAAPVAAKSKEQPGKVEAPGSQPDLSCFSQEEIAKFESLDIADFDDAQHVATYVKDIFSYMRNLEAVYCIPEAYVRQCKFMTNLMRAKVVDWLIGVHHQLKLMPETIYLTVSIFDRYMLTALATPKSLLQLVGVTSLLIASKYEEIWCPTIADCVYVTNNTYTRKQVVKMESMILGALAFNIGRPLPLLFLRRFTKVPDATLEDHCTAKYFMELQLVRHEMCHVRPSLQAAAAMCLSLFVNLDQDVYDEFKKADPSDTLKHLWSPTLHYFSGFSFAEVEEAVKQLAPVVLKGHSSDLHNVRKKYSSKNMFEASNIVEGRLNRIESIRE</sequence>
<dbReference type="Pfam" id="PF00134">
    <property type="entry name" value="Cyclin_N"/>
    <property type="match status" value="1"/>
</dbReference>
<evidence type="ECO:0000256" key="2">
    <source>
        <dbReference type="ARBA" id="ARBA00023127"/>
    </source>
</evidence>
<dbReference type="PROSITE" id="PS00292">
    <property type="entry name" value="CYCLINS"/>
    <property type="match status" value="1"/>
</dbReference>
<dbReference type="GO" id="GO:0005634">
    <property type="term" value="C:nucleus"/>
    <property type="evidence" value="ECO:0007669"/>
    <property type="project" value="UniProtKB-ARBA"/>
</dbReference>
<proteinExistence type="inferred from homology"/>
<dbReference type="FunFam" id="1.10.472.10:FF:000001">
    <property type="entry name" value="G2/mitotic-specific cyclin"/>
    <property type="match status" value="1"/>
</dbReference>
<feature type="region of interest" description="Disordered" evidence="5">
    <location>
        <begin position="184"/>
        <end position="235"/>
    </location>
</feature>
<dbReference type="SMART" id="SM00385">
    <property type="entry name" value="CYCLIN"/>
    <property type="match status" value="2"/>
</dbReference>
<organism evidence="8 9">
    <name type="scientific">Cloeon dipterum</name>
    <dbReference type="NCBI Taxonomy" id="197152"/>
    <lineage>
        <taxon>Eukaryota</taxon>
        <taxon>Metazoa</taxon>
        <taxon>Ecdysozoa</taxon>
        <taxon>Arthropoda</taxon>
        <taxon>Hexapoda</taxon>
        <taxon>Insecta</taxon>
        <taxon>Pterygota</taxon>
        <taxon>Palaeoptera</taxon>
        <taxon>Ephemeroptera</taxon>
        <taxon>Pisciforma</taxon>
        <taxon>Baetidae</taxon>
        <taxon>Cloeon</taxon>
    </lineage>
</organism>
<dbReference type="InterPro" id="IPR039361">
    <property type="entry name" value="Cyclin"/>
</dbReference>
<evidence type="ECO:0000259" key="7">
    <source>
        <dbReference type="SMART" id="SM01332"/>
    </source>
</evidence>